<dbReference type="STRING" id="299467.A0A443Q9V7"/>
<dbReference type="VEuPathDB" id="VectorBase:LDEU014538"/>
<evidence type="ECO:0000313" key="2">
    <source>
        <dbReference type="Proteomes" id="UP000288716"/>
    </source>
</evidence>
<gene>
    <name evidence="1" type="ORF">B4U80_02478</name>
</gene>
<dbReference type="OrthoDB" id="6432544at2759"/>
<dbReference type="AlphaFoldDB" id="A0A443Q9V7"/>
<accession>A0A443Q9V7</accession>
<name>A0A443Q9V7_9ACAR</name>
<organism evidence="1 2">
    <name type="scientific">Leptotrombidium deliense</name>
    <dbReference type="NCBI Taxonomy" id="299467"/>
    <lineage>
        <taxon>Eukaryota</taxon>
        <taxon>Metazoa</taxon>
        <taxon>Ecdysozoa</taxon>
        <taxon>Arthropoda</taxon>
        <taxon>Chelicerata</taxon>
        <taxon>Arachnida</taxon>
        <taxon>Acari</taxon>
        <taxon>Acariformes</taxon>
        <taxon>Trombidiformes</taxon>
        <taxon>Prostigmata</taxon>
        <taxon>Anystina</taxon>
        <taxon>Parasitengona</taxon>
        <taxon>Trombiculoidea</taxon>
        <taxon>Trombiculidae</taxon>
        <taxon>Leptotrombidium</taxon>
    </lineage>
</organism>
<protein>
    <submittedName>
        <fullName evidence="1">Integrase core domain protein-like protein</fullName>
    </submittedName>
</protein>
<reference evidence="1 2" key="1">
    <citation type="journal article" date="2018" name="Gigascience">
        <title>Genomes of trombidid mites reveal novel predicted allergens and laterally-transferred genes associated with secondary metabolism.</title>
        <authorList>
            <person name="Dong X."/>
            <person name="Chaisiri K."/>
            <person name="Xia D."/>
            <person name="Armstrong S.D."/>
            <person name="Fang Y."/>
            <person name="Donnelly M.J."/>
            <person name="Kadowaki T."/>
            <person name="McGarry J.W."/>
            <person name="Darby A.C."/>
            <person name="Makepeace B.L."/>
        </authorList>
    </citation>
    <scope>NUCLEOTIDE SEQUENCE [LARGE SCALE GENOMIC DNA]</scope>
    <source>
        <strain evidence="1">UoL-UT</strain>
    </source>
</reference>
<dbReference type="EMBL" id="NCKV01062264">
    <property type="protein sequence ID" value="RWR99757.1"/>
    <property type="molecule type" value="Genomic_DNA"/>
</dbReference>
<sequence length="64" mass="7185">MSGVAICWMSRVQRIVALSTTDAEYIASAEVAKEAFWLWKILHDLGFEQAATRILFDNQGAIKL</sequence>
<feature type="non-terminal residue" evidence="1">
    <location>
        <position position="64"/>
    </location>
</feature>
<keyword evidence="2" id="KW-1185">Reference proteome</keyword>
<proteinExistence type="predicted"/>
<dbReference type="CDD" id="cd09272">
    <property type="entry name" value="RNase_HI_RT_Ty1"/>
    <property type="match status" value="1"/>
</dbReference>
<evidence type="ECO:0000313" key="1">
    <source>
        <dbReference type="EMBL" id="RWR99757.1"/>
    </source>
</evidence>
<comment type="caution">
    <text evidence="1">The sequence shown here is derived from an EMBL/GenBank/DDBJ whole genome shotgun (WGS) entry which is preliminary data.</text>
</comment>
<dbReference type="Proteomes" id="UP000288716">
    <property type="component" value="Unassembled WGS sequence"/>
</dbReference>